<organism evidence="1 2">
    <name type="scientific">Thelonectria olida</name>
    <dbReference type="NCBI Taxonomy" id="1576542"/>
    <lineage>
        <taxon>Eukaryota</taxon>
        <taxon>Fungi</taxon>
        <taxon>Dikarya</taxon>
        <taxon>Ascomycota</taxon>
        <taxon>Pezizomycotina</taxon>
        <taxon>Sordariomycetes</taxon>
        <taxon>Hypocreomycetidae</taxon>
        <taxon>Hypocreales</taxon>
        <taxon>Nectriaceae</taxon>
        <taxon>Thelonectria</taxon>
    </lineage>
</organism>
<accession>A0A9P8VTW8</accession>
<proteinExistence type="predicted"/>
<dbReference type="AlphaFoldDB" id="A0A9P8VTW8"/>
<name>A0A9P8VTW8_9HYPO</name>
<evidence type="ECO:0000313" key="2">
    <source>
        <dbReference type="Proteomes" id="UP000777438"/>
    </source>
</evidence>
<comment type="caution">
    <text evidence="1">The sequence shown here is derived from an EMBL/GenBank/DDBJ whole genome shotgun (WGS) entry which is preliminary data.</text>
</comment>
<protein>
    <submittedName>
        <fullName evidence="1">Uncharacterized protein</fullName>
    </submittedName>
</protein>
<reference evidence="1 2" key="1">
    <citation type="journal article" date="2021" name="Nat. Commun.">
        <title>Genetic determinants of endophytism in the Arabidopsis root mycobiome.</title>
        <authorList>
            <person name="Mesny F."/>
            <person name="Miyauchi S."/>
            <person name="Thiergart T."/>
            <person name="Pickel B."/>
            <person name="Atanasova L."/>
            <person name="Karlsson M."/>
            <person name="Huettel B."/>
            <person name="Barry K.W."/>
            <person name="Haridas S."/>
            <person name="Chen C."/>
            <person name="Bauer D."/>
            <person name="Andreopoulos W."/>
            <person name="Pangilinan J."/>
            <person name="LaButti K."/>
            <person name="Riley R."/>
            <person name="Lipzen A."/>
            <person name="Clum A."/>
            <person name="Drula E."/>
            <person name="Henrissat B."/>
            <person name="Kohler A."/>
            <person name="Grigoriev I.V."/>
            <person name="Martin F.M."/>
            <person name="Hacquard S."/>
        </authorList>
    </citation>
    <scope>NUCLEOTIDE SEQUENCE [LARGE SCALE GENOMIC DNA]</scope>
    <source>
        <strain evidence="1 2">MPI-CAGE-CH-0241</strain>
    </source>
</reference>
<keyword evidence="2" id="KW-1185">Reference proteome</keyword>
<sequence>MPKGLLFLSLTGQKANGHYDLFIPETHNPIPYKELPSRTRVVWNFRDDNIVIGPTRKRQPGLGINLDMFADDATLTLMGTAGHHHQRHNDSKATNPNLGSCANIFGMLGRYGKNGLGTLHVEDVAKFHLDEDWWKGYWRRQLPYYFPKANSYIDRGEYTLYYFEADVAVFDVLPLRELLGRYKLNQEEGKKPPDL</sequence>
<dbReference type="Proteomes" id="UP000777438">
    <property type="component" value="Unassembled WGS sequence"/>
</dbReference>
<dbReference type="EMBL" id="JAGPYM010000049">
    <property type="protein sequence ID" value="KAH6871907.1"/>
    <property type="molecule type" value="Genomic_DNA"/>
</dbReference>
<evidence type="ECO:0000313" key="1">
    <source>
        <dbReference type="EMBL" id="KAH6871907.1"/>
    </source>
</evidence>
<dbReference type="OrthoDB" id="407298at2759"/>
<gene>
    <name evidence="1" type="ORF">B0T10DRAFT_533385</name>
</gene>